<dbReference type="InterPro" id="IPR038128">
    <property type="entry name" value="Gamma_PGA_hydro_sf"/>
</dbReference>
<dbReference type="KEGG" id="aym:YM304_38590"/>
<dbReference type="EMBL" id="AP012057">
    <property type="protein sequence ID" value="BAN04173.1"/>
    <property type="molecule type" value="Genomic_DNA"/>
</dbReference>
<name>A0A6C7ECX6_ILUCY</name>
<accession>A0A6C7ECX6</accession>
<dbReference type="InterPro" id="IPR008585">
    <property type="entry name" value="Gamma_PGA_hydro"/>
</dbReference>
<dbReference type="Gene3D" id="3.40.630.100">
    <property type="entry name" value="Poly-gamma-glutamate hydrolase, zinc-binding motif"/>
    <property type="match status" value="1"/>
</dbReference>
<organism evidence="1 2">
    <name type="scientific">Ilumatobacter coccineus (strain NBRC 103263 / KCTC 29153 / YM16-304)</name>
    <dbReference type="NCBI Taxonomy" id="1313172"/>
    <lineage>
        <taxon>Bacteria</taxon>
        <taxon>Bacillati</taxon>
        <taxon>Actinomycetota</taxon>
        <taxon>Acidimicrobiia</taxon>
        <taxon>Acidimicrobiales</taxon>
        <taxon>Ilumatobacteraceae</taxon>
        <taxon>Ilumatobacter</taxon>
    </lineage>
</organism>
<keyword evidence="2" id="KW-1185">Reference proteome</keyword>
<proteinExistence type="predicted"/>
<dbReference type="AlphaFoldDB" id="A0A6C7ECX6"/>
<evidence type="ECO:0000313" key="2">
    <source>
        <dbReference type="Proteomes" id="UP000011863"/>
    </source>
</evidence>
<evidence type="ECO:0008006" key="3">
    <source>
        <dbReference type="Google" id="ProtNLM"/>
    </source>
</evidence>
<dbReference type="Proteomes" id="UP000011863">
    <property type="component" value="Chromosome"/>
</dbReference>
<sequence>MPMSEFAEILAAPGVREVCELRGSIGFMAYHGGNLEWLTDVIAERAAERSDASLYAVVQPDGMRQHLASTRVRPAESPALATFLDHVDIVITIHGFGRRGLFSSLLLGGQNRPFAEHVGDRLRSHLPSYDVRTDLDSIPKKLRGLHDANPVNLPTQQGVQIELPPRVRGSSPMWWDWESPDLTPHTEWLINALAEAATTWRP</sequence>
<protein>
    <recommendedName>
        <fullName evidence="3">Replication protein</fullName>
    </recommendedName>
</protein>
<gene>
    <name evidence="1" type="ORF">YM304_38590</name>
</gene>
<evidence type="ECO:0000313" key="1">
    <source>
        <dbReference type="EMBL" id="BAN04173.1"/>
    </source>
</evidence>
<dbReference type="Pfam" id="PF05908">
    <property type="entry name" value="Gamma_PGA_hydro"/>
    <property type="match status" value="1"/>
</dbReference>
<reference evidence="1 2" key="1">
    <citation type="journal article" date="2013" name="Int. J. Syst. Evol. Microbiol.">
        <title>Ilumatobacter nonamiense sp. nov. and Ilumatobacter coccineum sp. nov., isolated from seashore sand.</title>
        <authorList>
            <person name="Matsumoto A."/>
            <person name="Kasai H."/>
            <person name="Matsuo Y."/>
            <person name="Shizuri Y."/>
            <person name="Ichikawa N."/>
            <person name="Fujita N."/>
            <person name="Omura S."/>
            <person name="Takahashi Y."/>
        </authorList>
    </citation>
    <scope>NUCLEOTIDE SEQUENCE [LARGE SCALE GENOMIC DNA]</scope>
    <source>
        <strain evidence="2">NBRC 103263 / KCTC 29153 / YM16-304</strain>
    </source>
</reference>